<dbReference type="EMBL" id="JBHTCA010000014">
    <property type="protein sequence ID" value="MFC7410399.1"/>
    <property type="molecule type" value="Genomic_DNA"/>
</dbReference>
<dbReference type="RefSeq" id="WP_382225408.1">
    <property type="nucleotide sequence ID" value="NZ_JBHTCA010000014.1"/>
</dbReference>
<keyword evidence="2" id="KW-1185">Reference proteome</keyword>
<evidence type="ECO:0000313" key="2">
    <source>
        <dbReference type="Proteomes" id="UP001596501"/>
    </source>
</evidence>
<accession>A0ABW2QMR2</accession>
<comment type="caution">
    <text evidence="1">The sequence shown here is derived from an EMBL/GenBank/DDBJ whole genome shotgun (WGS) entry which is preliminary data.</text>
</comment>
<reference evidence="2" key="1">
    <citation type="journal article" date="2019" name="Int. J. Syst. Evol. Microbiol.">
        <title>The Global Catalogue of Microorganisms (GCM) 10K type strain sequencing project: providing services to taxonomists for standard genome sequencing and annotation.</title>
        <authorList>
            <consortium name="The Broad Institute Genomics Platform"/>
            <consortium name="The Broad Institute Genome Sequencing Center for Infectious Disease"/>
            <person name="Wu L."/>
            <person name="Ma J."/>
        </authorList>
    </citation>
    <scope>NUCLEOTIDE SEQUENCE [LARGE SCALE GENOMIC DNA]</scope>
    <source>
        <strain evidence="2">CGMCC 1.12371</strain>
    </source>
</reference>
<dbReference type="Proteomes" id="UP001596501">
    <property type="component" value="Unassembled WGS sequence"/>
</dbReference>
<sequence length="71" mass="7731">MRATFSRPCPSGKLDKIAHPWVLVTGAGTDIQTVVDDFATYQHALTEARKVDGPGVDVMKRLPSGELTTEF</sequence>
<proteinExistence type="predicted"/>
<evidence type="ECO:0000313" key="1">
    <source>
        <dbReference type="EMBL" id="MFC7410399.1"/>
    </source>
</evidence>
<protein>
    <submittedName>
        <fullName evidence="1">Uncharacterized protein</fullName>
    </submittedName>
</protein>
<gene>
    <name evidence="1" type="ORF">ACFQPB_16155</name>
</gene>
<organism evidence="1 2">
    <name type="scientific">Hydrogenophaga atypica</name>
    <dbReference type="NCBI Taxonomy" id="249409"/>
    <lineage>
        <taxon>Bacteria</taxon>
        <taxon>Pseudomonadati</taxon>
        <taxon>Pseudomonadota</taxon>
        <taxon>Betaproteobacteria</taxon>
        <taxon>Burkholderiales</taxon>
        <taxon>Comamonadaceae</taxon>
        <taxon>Hydrogenophaga</taxon>
    </lineage>
</organism>
<name>A0ABW2QMR2_9BURK</name>